<protein>
    <recommendedName>
        <fullName evidence="3">Glycerol-3-phosphate phosphatase</fullName>
    </recommendedName>
</protein>
<dbReference type="InterPro" id="IPR006439">
    <property type="entry name" value="HAD-SF_hydro_IA"/>
</dbReference>
<keyword evidence="2" id="KW-1185">Reference proteome</keyword>
<dbReference type="PANTHER" id="PTHR43481:SF4">
    <property type="entry name" value="GLYCEROL-1-PHOSPHATE PHOSPHOHYDROLASE 1-RELATED"/>
    <property type="match status" value="1"/>
</dbReference>
<dbReference type="STRING" id="41688.A0A2N3N1V3"/>
<dbReference type="InterPro" id="IPR023198">
    <property type="entry name" value="PGP-like_dom2"/>
</dbReference>
<dbReference type="PANTHER" id="PTHR43481">
    <property type="entry name" value="FRUCTOSE-1-PHOSPHATE PHOSPHATASE"/>
    <property type="match status" value="1"/>
</dbReference>
<dbReference type="Pfam" id="PF13419">
    <property type="entry name" value="HAD_2"/>
    <property type="match status" value="1"/>
</dbReference>
<dbReference type="Gene3D" id="1.10.150.240">
    <property type="entry name" value="Putative phosphatase, domain 2"/>
    <property type="match status" value="1"/>
</dbReference>
<dbReference type="CDD" id="cd07527">
    <property type="entry name" value="HAD_ScGPP-like"/>
    <property type="match status" value="1"/>
</dbReference>
<dbReference type="VEuPathDB" id="FungiDB:jhhlp_007164"/>
<dbReference type="EMBL" id="NLAX01001034">
    <property type="protein sequence ID" value="PKS06416.1"/>
    <property type="molecule type" value="Genomic_DNA"/>
</dbReference>
<evidence type="ECO:0000313" key="1">
    <source>
        <dbReference type="EMBL" id="PKS06416.1"/>
    </source>
</evidence>
<dbReference type="NCBIfam" id="TIGR01509">
    <property type="entry name" value="HAD-SF-IA-v3"/>
    <property type="match status" value="1"/>
</dbReference>
<dbReference type="GO" id="GO:0050308">
    <property type="term" value="F:sugar-phosphatase activity"/>
    <property type="evidence" value="ECO:0007669"/>
    <property type="project" value="TreeGrafter"/>
</dbReference>
<evidence type="ECO:0000313" key="2">
    <source>
        <dbReference type="Proteomes" id="UP000233524"/>
    </source>
</evidence>
<dbReference type="InterPro" id="IPR023214">
    <property type="entry name" value="HAD_sf"/>
</dbReference>
<dbReference type="SFLD" id="SFLDS00003">
    <property type="entry name" value="Haloacid_Dehalogenase"/>
    <property type="match status" value="1"/>
</dbReference>
<dbReference type="InterPro" id="IPR051806">
    <property type="entry name" value="HAD-like_SPP"/>
</dbReference>
<dbReference type="SFLD" id="SFLDG01129">
    <property type="entry name" value="C1.5:_HAD__Beta-PGM__Phosphata"/>
    <property type="match status" value="1"/>
</dbReference>
<dbReference type="AlphaFoldDB" id="A0A2N3N1V3"/>
<dbReference type="SFLD" id="SFLDG01135">
    <property type="entry name" value="C1.5.6:_HAD__Beta-PGM__Phospha"/>
    <property type="match status" value="1"/>
</dbReference>
<sequence length="236" mass="25464">MSYSGPTITETFDGLLFDMDGTIIDSTPAVVKHWHIIGEEIGVSPEVILQTSHGRRSIDILKILAPEKANWEYVCNMEAALPRNYGDDAIEIPGARALLDPLIEKKSSWAIVTSGTTPLVSGWLTRLALPKPDVLVTAESVENGKPDPTCYLMGREKLGLRDASKIVLVLEDSPAGIKAGKDAGCKVVGLVTSHTVEQVLAAEPDYIVKDLESVRFVESEGGAVTLEFLNLWVPAA</sequence>
<dbReference type="OrthoDB" id="40579at2759"/>
<organism evidence="1 2">
    <name type="scientific">Lomentospora prolificans</name>
    <dbReference type="NCBI Taxonomy" id="41688"/>
    <lineage>
        <taxon>Eukaryota</taxon>
        <taxon>Fungi</taxon>
        <taxon>Dikarya</taxon>
        <taxon>Ascomycota</taxon>
        <taxon>Pezizomycotina</taxon>
        <taxon>Sordariomycetes</taxon>
        <taxon>Hypocreomycetidae</taxon>
        <taxon>Microascales</taxon>
        <taxon>Microascaceae</taxon>
        <taxon>Lomentospora</taxon>
    </lineage>
</organism>
<evidence type="ECO:0008006" key="3">
    <source>
        <dbReference type="Google" id="ProtNLM"/>
    </source>
</evidence>
<dbReference type="FunCoup" id="A0A2N3N1V3">
    <property type="interactions" value="358"/>
</dbReference>
<proteinExistence type="predicted"/>
<dbReference type="InterPro" id="IPR041492">
    <property type="entry name" value="HAD_2"/>
</dbReference>
<accession>A0A2N3N1V3</accession>
<dbReference type="Proteomes" id="UP000233524">
    <property type="component" value="Unassembled WGS sequence"/>
</dbReference>
<name>A0A2N3N1V3_9PEZI</name>
<dbReference type="Gene3D" id="3.40.50.1000">
    <property type="entry name" value="HAD superfamily/HAD-like"/>
    <property type="match status" value="1"/>
</dbReference>
<reference evidence="1 2" key="1">
    <citation type="journal article" date="2017" name="G3 (Bethesda)">
        <title>First Draft Genome Sequence of the Pathogenic Fungus Lomentospora prolificans (Formerly Scedosporium prolificans).</title>
        <authorList>
            <person name="Luo R."/>
            <person name="Zimin A."/>
            <person name="Workman R."/>
            <person name="Fan Y."/>
            <person name="Pertea G."/>
            <person name="Grossman N."/>
            <person name="Wear M.P."/>
            <person name="Jia B."/>
            <person name="Miller H."/>
            <person name="Casadevall A."/>
            <person name="Timp W."/>
            <person name="Zhang S.X."/>
            <person name="Salzberg S.L."/>
        </authorList>
    </citation>
    <scope>NUCLEOTIDE SEQUENCE [LARGE SCALE GENOMIC DNA]</scope>
    <source>
        <strain evidence="1 2">JHH-5317</strain>
    </source>
</reference>
<comment type="caution">
    <text evidence="1">The sequence shown here is derived from an EMBL/GenBank/DDBJ whole genome shotgun (WGS) entry which is preliminary data.</text>
</comment>
<dbReference type="InterPro" id="IPR036412">
    <property type="entry name" value="HAD-like_sf"/>
</dbReference>
<dbReference type="InParanoid" id="A0A2N3N1V3"/>
<dbReference type="SUPFAM" id="SSF56784">
    <property type="entry name" value="HAD-like"/>
    <property type="match status" value="1"/>
</dbReference>
<gene>
    <name evidence="1" type="ORF">jhhlp_007164</name>
</gene>